<proteinExistence type="predicted"/>
<dbReference type="Proteomes" id="UP000238205">
    <property type="component" value="Unassembled WGS sequence"/>
</dbReference>
<evidence type="ECO:0000313" key="1">
    <source>
        <dbReference type="EMBL" id="PRY82519.1"/>
    </source>
</evidence>
<comment type="caution">
    <text evidence="1">The sequence shown here is derived from an EMBL/GenBank/DDBJ whole genome shotgun (WGS) entry which is preliminary data.</text>
</comment>
<protein>
    <submittedName>
        <fullName evidence="1">ComK protein</fullName>
    </submittedName>
</protein>
<dbReference type="OrthoDB" id="2155584at2"/>
<reference evidence="1 2" key="1">
    <citation type="submission" date="2018-03" db="EMBL/GenBank/DDBJ databases">
        <title>Genomic Encyclopedia of Archaeal and Bacterial Type Strains, Phase II (KMG-II): from individual species to whole genera.</title>
        <authorList>
            <person name="Goeker M."/>
        </authorList>
    </citation>
    <scope>NUCLEOTIDE SEQUENCE [LARGE SCALE GENOMIC DNA]</scope>
    <source>
        <strain evidence="1 2">DSM 13175</strain>
    </source>
</reference>
<keyword evidence="2" id="KW-1185">Reference proteome</keyword>
<organism evidence="1 2">
    <name type="scientific">Alkalibacterium olivapovliticus</name>
    <dbReference type="NCBI Taxonomy" id="99907"/>
    <lineage>
        <taxon>Bacteria</taxon>
        <taxon>Bacillati</taxon>
        <taxon>Bacillota</taxon>
        <taxon>Bacilli</taxon>
        <taxon>Lactobacillales</taxon>
        <taxon>Carnobacteriaceae</taxon>
        <taxon>Alkalibacterium</taxon>
    </lineage>
</organism>
<dbReference type="EMBL" id="PVTO01000011">
    <property type="protein sequence ID" value="PRY82519.1"/>
    <property type="molecule type" value="Genomic_DNA"/>
</dbReference>
<sequence>MTRPNDRAIDMIYKDFHSYYTQTILTEGSNPFQTGTGRYIASRTLSIKSESYFLHLNEAIEQTPLFLTKDSFYIQDISHLSESPYNTLVYQICGSILKTEETTSQVMKRYFQYLKVDYTFIQRIGKCIGINQRCPYVVGEVLFAPEKGSIKNNSSWIAFHHVVYLESISSHLVSFKIRKYHELILPLSYKRAADMIQKTTSLYHTTKAISIDLQEKFTSRYQDTRLEDMHIIKKNLTHQSLGQPTIELTTLFEFLSLHRANDMLQTVLGEDNPYMEDLRKQFPLPTAYKSEYT</sequence>
<gene>
    <name evidence="1" type="ORF">CLV38_11169</name>
</gene>
<accession>A0A2T0W758</accession>
<evidence type="ECO:0000313" key="2">
    <source>
        <dbReference type="Proteomes" id="UP000238205"/>
    </source>
</evidence>
<dbReference type="RefSeq" id="WP_106193355.1">
    <property type="nucleotide sequence ID" value="NZ_PVTO01000011.1"/>
</dbReference>
<dbReference type="AlphaFoldDB" id="A0A2T0W758"/>
<name>A0A2T0W758_9LACT</name>